<dbReference type="InterPro" id="IPR013497">
    <property type="entry name" value="Topo_IA_cen"/>
</dbReference>
<evidence type="ECO:0000256" key="8">
    <source>
        <dbReference type="ARBA" id="ARBA00023125"/>
    </source>
</evidence>
<gene>
    <name evidence="10" type="primary">topA</name>
    <name evidence="13" type="ORF">A8806_114152</name>
</gene>
<name>A0A2Y9BJZ9_9FIRM</name>
<dbReference type="Gene3D" id="2.70.20.10">
    <property type="entry name" value="Topoisomerase I, domain 3"/>
    <property type="match status" value="1"/>
</dbReference>
<dbReference type="PROSITE" id="PS52039">
    <property type="entry name" value="TOPO_IA_2"/>
    <property type="match status" value="1"/>
</dbReference>
<dbReference type="AlphaFoldDB" id="A0A2Y9BJZ9"/>
<evidence type="ECO:0000259" key="12">
    <source>
        <dbReference type="PROSITE" id="PS52039"/>
    </source>
</evidence>
<feature type="domain" description="Toprim" evidence="11">
    <location>
        <begin position="3"/>
        <end position="113"/>
    </location>
</feature>
<evidence type="ECO:0000256" key="4">
    <source>
        <dbReference type="ARBA" id="ARBA00022771"/>
    </source>
</evidence>
<dbReference type="PRINTS" id="PR00417">
    <property type="entry name" value="PRTPISMRASEI"/>
</dbReference>
<feature type="site" description="Interaction with DNA" evidence="10">
    <location>
        <position position="33"/>
    </location>
</feature>
<dbReference type="SMART" id="SM00437">
    <property type="entry name" value="TOP1Ac"/>
    <property type="match status" value="1"/>
</dbReference>
<dbReference type="SMART" id="SM00436">
    <property type="entry name" value="TOP1Bc"/>
    <property type="match status" value="1"/>
</dbReference>
<comment type="similarity">
    <text evidence="2 10">Belongs to the type IA topoisomerase family.</text>
</comment>
<dbReference type="GO" id="GO:0003917">
    <property type="term" value="F:DNA topoisomerase type I (single strand cut, ATP-independent) activity"/>
    <property type="evidence" value="ECO:0007669"/>
    <property type="project" value="UniProtKB-UniRule"/>
</dbReference>
<feature type="active site" description="O-(5'-phospho-DNA)-tyrosine intermediate" evidence="10">
    <location>
        <position position="300"/>
    </location>
</feature>
<dbReference type="Pfam" id="PF01396">
    <property type="entry name" value="Zn_ribbon_Top1"/>
    <property type="match status" value="3"/>
</dbReference>
<dbReference type="RefSeq" id="WP_109733063.1">
    <property type="nucleotide sequence ID" value="NZ_BAAACK010000015.1"/>
</dbReference>
<feature type="site" description="Interaction with DNA" evidence="10">
    <location>
        <position position="139"/>
    </location>
</feature>
<evidence type="ECO:0000256" key="7">
    <source>
        <dbReference type="ARBA" id="ARBA00023029"/>
    </source>
</evidence>
<dbReference type="Gene3D" id="1.10.290.10">
    <property type="entry name" value="Topoisomerase I, domain 4"/>
    <property type="match status" value="1"/>
</dbReference>
<sequence length="690" mass="78038">MAHYLVIVESPAKVKTIKKFLGSSYSVAASNGHVRDLPKSQLGIDVEHDYDPKYITIRGKGDILANLRKEAKKADKVYLATDPDREGEAISWHLATALKLDDKKMRRITFNEITKNAVKASLKSPRDIDMNLVDAQQARRILDRMVGYRISPVLWAKVKRGLSAGRVQSVALRLIADRESEIDAFIPQEYWSLDAILKVKGEKRPLTAKFYGTEKQKITISSKAELDQIVEAIENEEYKVTDVKKGERIRKAPLPFTTSTLQQEAAKVLNFGTQKTMRIAQQLYEGIDIKGNGTVGVITYLRTDSTRISEEADANARQYIEEIYGKEYVAASTAAKKTEKKIQDAHEAIRPTDISRTPASLKESLSRDQFRLYQLIWKRFAASRMKPAKYETISVKIGAGDYRFTVSTSKVVFDGFRSVYTEADEEKEESNVLVNGLSMETELKKDSFDTKQHFTQPPAHFTEATLVKTLEELGIGRPSTYAPTISTILGRRYVTKEAKNLYITEIGEVVNNIMKQSFPSIVDENFTANMEGLLDMVEEGKVAWKEVIRNFYPDLDEAVKIAEKELESVKIEDEVTDVICEDCGRNMVIKYGPHGKFLACPGFPDCRNTKPYLEKIGVLCPLCGKDVVIRKTKKGRKYYGCENNPECEFMSWQKPSKEKCPECGNYMVEKGNKLVCADEKCGYVRNLKKN</sequence>
<dbReference type="EC" id="5.6.2.1" evidence="10"/>
<evidence type="ECO:0000256" key="3">
    <source>
        <dbReference type="ARBA" id="ARBA00022723"/>
    </source>
</evidence>
<keyword evidence="8 10" id="KW-0238">DNA-binding</keyword>
<feature type="site" description="Interaction with DNA" evidence="10">
    <location>
        <position position="302"/>
    </location>
</feature>
<dbReference type="CDD" id="cd00186">
    <property type="entry name" value="TOP1Ac"/>
    <property type="match status" value="1"/>
</dbReference>
<protein>
    <recommendedName>
        <fullName evidence="10">DNA topoisomerase 1</fullName>
        <ecNumber evidence="10">5.6.2.1</ecNumber>
    </recommendedName>
    <alternativeName>
        <fullName evidence="10">DNA topoisomerase I</fullName>
    </alternativeName>
</protein>
<comment type="caution">
    <text evidence="13">The sequence shown here is derived from an EMBL/GenBank/DDBJ whole genome shotgun (WGS) entry which is preliminary data.</text>
</comment>
<feature type="domain" description="Topo IA-type catalytic" evidence="12">
    <location>
        <begin position="129"/>
        <end position="559"/>
    </location>
</feature>
<dbReference type="InterPro" id="IPR013826">
    <property type="entry name" value="Topo_IA_cen_sub3"/>
</dbReference>
<evidence type="ECO:0000259" key="11">
    <source>
        <dbReference type="PROSITE" id="PS50880"/>
    </source>
</evidence>
<dbReference type="Gene3D" id="3.30.65.10">
    <property type="entry name" value="Bacterial Topoisomerase I, domain 1"/>
    <property type="match status" value="2"/>
</dbReference>
<comment type="catalytic activity">
    <reaction evidence="1 10">
        <text>ATP-independent breakage of single-stranded DNA, followed by passage and rejoining.</text>
        <dbReference type="EC" id="5.6.2.1"/>
    </reaction>
</comment>
<dbReference type="InterPro" id="IPR013824">
    <property type="entry name" value="Topo_IA_cen_sub1"/>
</dbReference>
<keyword evidence="4" id="KW-0863">Zinc-finger</keyword>
<feature type="site" description="Interaction with DNA" evidence="10">
    <location>
        <position position="491"/>
    </location>
</feature>
<dbReference type="PROSITE" id="PS00396">
    <property type="entry name" value="TOPO_IA_1"/>
    <property type="match status" value="1"/>
</dbReference>
<dbReference type="InterPro" id="IPR003602">
    <property type="entry name" value="Topo_IA_DNA-bd_dom"/>
</dbReference>
<comment type="subunit">
    <text evidence="10">Monomer.</text>
</comment>
<organism evidence="13 14">
    <name type="scientific">Faecalicatena orotica</name>
    <dbReference type="NCBI Taxonomy" id="1544"/>
    <lineage>
        <taxon>Bacteria</taxon>
        <taxon>Bacillati</taxon>
        <taxon>Bacillota</taxon>
        <taxon>Clostridia</taxon>
        <taxon>Lachnospirales</taxon>
        <taxon>Lachnospiraceae</taxon>
        <taxon>Faecalicatena</taxon>
    </lineage>
</organism>
<keyword evidence="6" id="KW-0460">Magnesium</keyword>
<dbReference type="Pfam" id="PF01131">
    <property type="entry name" value="Topoisom_bac"/>
    <property type="match status" value="1"/>
</dbReference>
<dbReference type="OrthoDB" id="9804262at2"/>
<proteinExistence type="inferred from homology"/>
<evidence type="ECO:0000256" key="1">
    <source>
        <dbReference type="ARBA" id="ARBA00000213"/>
    </source>
</evidence>
<dbReference type="SUPFAM" id="SSF56712">
    <property type="entry name" value="Prokaryotic type I DNA topoisomerase"/>
    <property type="match status" value="1"/>
</dbReference>
<dbReference type="InterPro" id="IPR013825">
    <property type="entry name" value="Topo_IA_cen_sub2"/>
</dbReference>
<dbReference type="Pfam" id="PF01751">
    <property type="entry name" value="Toprim"/>
    <property type="match status" value="1"/>
</dbReference>
<dbReference type="HAMAP" id="MF_00952">
    <property type="entry name" value="Topoisom_1_prok"/>
    <property type="match status" value="1"/>
</dbReference>
<dbReference type="SUPFAM" id="SSF57783">
    <property type="entry name" value="Zinc beta-ribbon"/>
    <property type="match status" value="1"/>
</dbReference>
<dbReference type="Gene3D" id="1.10.460.10">
    <property type="entry name" value="Topoisomerase I, domain 2"/>
    <property type="match status" value="1"/>
</dbReference>
<feature type="site" description="Interaction with DNA" evidence="10">
    <location>
        <position position="155"/>
    </location>
</feature>
<dbReference type="GO" id="GO:0006265">
    <property type="term" value="P:DNA topological change"/>
    <property type="evidence" value="ECO:0007669"/>
    <property type="project" value="UniProtKB-UniRule"/>
</dbReference>
<dbReference type="NCBIfam" id="TIGR01051">
    <property type="entry name" value="topA_bact"/>
    <property type="match status" value="1"/>
</dbReference>
<keyword evidence="9 10" id="KW-0413">Isomerase</keyword>
<feature type="region of interest" description="Interaction with DNA" evidence="10">
    <location>
        <begin position="163"/>
        <end position="168"/>
    </location>
</feature>
<dbReference type="InterPro" id="IPR013498">
    <property type="entry name" value="Topo_IA_Znf"/>
</dbReference>
<dbReference type="SMART" id="SM00493">
    <property type="entry name" value="TOPRIM"/>
    <property type="match status" value="1"/>
</dbReference>
<dbReference type="EMBL" id="QGDL01000014">
    <property type="protein sequence ID" value="PWJ23526.1"/>
    <property type="molecule type" value="Genomic_DNA"/>
</dbReference>
<dbReference type="InterPro" id="IPR028612">
    <property type="entry name" value="Topoisom_1_IA"/>
</dbReference>
<evidence type="ECO:0000256" key="10">
    <source>
        <dbReference type="HAMAP-Rule" id="MF_00952"/>
    </source>
</evidence>
<dbReference type="InterPro" id="IPR000380">
    <property type="entry name" value="Topo_IA"/>
</dbReference>
<feature type="site" description="Interaction with DNA" evidence="10">
    <location>
        <position position="140"/>
    </location>
</feature>
<feature type="site" description="Interaction with DNA" evidence="10">
    <location>
        <position position="148"/>
    </location>
</feature>
<comment type="function">
    <text evidence="10">Releases the supercoiling and torsional tension of DNA, which is introduced during the DNA replication and transcription, by transiently cleaving and rejoining one strand of the DNA duplex. Introduces a single-strand break via transesterification at a target site in duplex DNA. The scissile phosphodiester is attacked by the catalytic tyrosine of the enzyme, resulting in the formation of a DNA-(5'-phosphotyrosyl)-enzyme intermediate and the expulsion of a 3'-OH DNA strand. The free DNA strand then undergoes passage around the unbroken strand, thus removing DNA supercoils. Finally, in the religation step, the DNA 3'-OH attacks the covalent intermediate to expel the active-site tyrosine and restore the DNA phosphodiester backbone.</text>
</comment>
<keyword evidence="7 10" id="KW-0799">Topoisomerase</keyword>
<dbReference type="GO" id="GO:0003677">
    <property type="term" value="F:DNA binding"/>
    <property type="evidence" value="ECO:0007669"/>
    <property type="project" value="UniProtKB-KW"/>
</dbReference>
<dbReference type="Proteomes" id="UP000245845">
    <property type="component" value="Unassembled WGS sequence"/>
</dbReference>
<feature type="site" description="Interaction with DNA" evidence="10">
    <location>
        <position position="143"/>
    </location>
</feature>
<evidence type="ECO:0000256" key="6">
    <source>
        <dbReference type="ARBA" id="ARBA00022842"/>
    </source>
</evidence>
<dbReference type="PANTHER" id="PTHR42785">
    <property type="entry name" value="DNA TOPOISOMERASE, TYPE IA, CORE"/>
    <property type="match status" value="1"/>
</dbReference>
<dbReference type="InterPro" id="IPR034149">
    <property type="entry name" value="TOPRIM_TopoI"/>
</dbReference>
<dbReference type="GO" id="GO:0005694">
    <property type="term" value="C:chromosome"/>
    <property type="evidence" value="ECO:0007669"/>
    <property type="project" value="InterPro"/>
</dbReference>
<keyword evidence="3" id="KW-0479">Metal-binding</keyword>
<evidence type="ECO:0000256" key="2">
    <source>
        <dbReference type="ARBA" id="ARBA00009446"/>
    </source>
</evidence>
<dbReference type="GO" id="GO:0008270">
    <property type="term" value="F:zinc ion binding"/>
    <property type="evidence" value="ECO:0007669"/>
    <property type="project" value="UniProtKB-KW"/>
</dbReference>
<evidence type="ECO:0000256" key="5">
    <source>
        <dbReference type="ARBA" id="ARBA00022833"/>
    </source>
</evidence>
<dbReference type="CDD" id="cd03363">
    <property type="entry name" value="TOPRIM_TopoIA_TopoI"/>
    <property type="match status" value="1"/>
</dbReference>
<reference evidence="13 14" key="1">
    <citation type="submission" date="2018-05" db="EMBL/GenBank/DDBJ databases">
        <title>The Hungate 1000. A catalogue of reference genomes from the rumen microbiome.</title>
        <authorList>
            <person name="Kelly W."/>
        </authorList>
    </citation>
    <scope>NUCLEOTIDE SEQUENCE [LARGE SCALE GENOMIC DNA]</scope>
    <source>
        <strain evidence="13 14">NLAE-zl-C242</strain>
    </source>
</reference>
<dbReference type="InterPro" id="IPR003601">
    <property type="entry name" value="Topo_IA_2"/>
</dbReference>
<dbReference type="InterPro" id="IPR023406">
    <property type="entry name" value="Topo_IA_AS"/>
</dbReference>
<dbReference type="InterPro" id="IPR006171">
    <property type="entry name" value="TOPRIM_dom"/>
</dbReference>
<evidence type="ECO:0000313" key="13">
    <source>
        <dbReference type="EMBL" id="PWJ23526.1"/>
    </source>
</evidence>
<keyword evidence="5" id="KW-0862">Zinc</keyword>
<keyword evidence="14" id="KW-1185">Reference proteome</keyword>
<dbReference type="PANTHER" id="PTHR42785:SF1">
    <property type="entry name" value="DNA TOPOISOMERASE"/>
    <property type="match status" value="1"/>
</dbReference>
<dbReference type="InterPro" id="IPR023405">
    <property type="entry name" value="Topo_IA_core_domain"/>
</dbReference>
<evidence type="ECO:0000256" key="9">
    <source>
        <dbReference type="ARBA" id="ARBA00023235"/>
    </source>
</evidence>
<accession>A0A2Y9BJZ9</accession>
<evidence type="ECO:0000313" key="14">
    <source>
        <dbReference type="Proteomes" id="UP000245845"/>
    </source>
</evidence>
<dbReference type="Gene3D" id="3.40.50.140">
    <property type="match status" value="1"/>
</dbReference>
<dbReference type="PROSITE" id="PS50880">
    <property type="entry name" value="TOPRIM"/>
    <property type="match status" value="1"/>
</dbReference>
<dbReference type="InterPro" id="IPR005733">
    <property type="entry name" value="TopoI_bac-type"/>
</dbReference>